<dbReference type="InterPro" id="IPR057661">
    <property type="entry name" value="RsdA/BaiN/AoA(So)_Rossmann"/>
</dbReference>
<dbReference type="AlphaFoldDB" id="A0A7Y8VRZ5"/>
<dbReference type="PANTHER" id="PTHR42887">
    <property type="entry name" value="OS12G0638800 PROTEIN"/>
    <property type="match status" value="1"/>
</dbReference>
<name>A0A7Y8VRZ5_9FIRM</name>
<feature type="domain" description="RsdA/BaiN/AoA(So)-like insert" evidence="5">
    <location>
        <begin position="215"/>
        <end position="276"/>
    </location>
</feature>
<dbReference type="PRINTS" id="PR00368">
    <property type="entry name" value="FADPNR"/>
</dbReference>
<reference evidence="6 7" key="1">
    <citation type="submission" date="2020-06" db="EMBL/GenBank/DDBJ databases">
        <title>Mogibacterium timidum strain W9173 genomic sequence.</title>
        <authorList>
            <person name="Wade W.G."/>
            <person name="Johnston C.D."/>
            <person name="Chen T."/>
            <person name="Dewhirst F.E."/>
        </authorList>
    </citation>
    <scope>NUCLEOTIDE SEQUENCE [LARGE SCALE GENOMIC DNA]</scope>
    <source>
        <strain evidence="6 7">W9173</strain>
    </source>
</reference>
<comment type="caution">
    <text evidence="6">The sequence shown here is derived from an EMBL/GenBank/DDBJ whole genome shotgun (WGS) entry which is preliminary data.</text>
</comment>
<dbReference type="Pfam" id="PF22780">
    <property type="entry name" value="HI0933_like_1st"/>
    <property type="match status" value="1"/>
</dbReference>
<evidence type="ECO:0000259" key="5">
    <source>
        <dbReference type="Pfam" id="PF22780"/>
    </source>
</evidence>
<dbReference type="InterPro" id="IPR023166">
    <property type="entry name" value="BaiN-like_dom_sf"/>
</dbReference>
<keyword evidence="2" id="KW-0285">Flavoprotein</keyword>
<dbReference type="Pfam" id="PF03486">
    <property type="entry name" value="HI0933_like"/>
    <property type="match status" value="2"/>
</dbReference>
<dbReference type="Gene3D" id="3.50.50.60">
    <property type="entry name" value="FAD/NAD(P)-binding domain"/>
    <property type="match status" value="1"/>
</dbReference>
<dbReference type="RefSeq" id="WP_178978459.1">
    <property type="nucleotide sequence ID" value="NZ_CAUTAN010000005.1"/>
</dbReference>
<dbReference type="Proteomes" id="UP000526307">
    <property type="component" value="Unassembled WGS sequence"/>
</dbReference>
<dbReference type="PANTHER" id="PTHR42887:SF2">
    <property type="entry name" value="OS12G0638800 PROTEIN"/>
    <property type="match status" value="1"/>
</dbReference>
<dbReference type="InterPro" id="IPR036188">
    <property type="entry name" value="FAD/NAD-bd_sf"/>
</dbReference>
<keyword evidence="3" id="KW-0274">FAD</keyword>
<dbReference type="InterPro" id="IPR004792">
    <property type="entry name" value="BaiN-like"/>
</dbReference>
<dbReference type="SUPFAM" id="SSF160996">
    <property type="entry name" value="HI0933 insert domain-like"/>
    <property type="match status" value="1"/>
</dbReference>
<comment type="cofactor">
    <cofactor evidence="1">
        <name>FAD</name>
        <dbReference type="ChEBI" id="CHEBI:57692"/>
    </cofactor>
</comment>
<proteinExistence type="predicted"/>
<evidence type="ECO:0000313" key="7">
    <source>
        <dbReference type="Proteomes" id="UP000526307"/>
    </source>
</evidence>
<organism evidence="6 7">
    <name type="scientific">Mogibacterium timidum</name>
    <dbReference type="NCBI Taxonomy" id="35519"/>
    <lineage>
        <taxon>Bacteria</taxon>
        <taxon>Bacillati</taxon>
        <taxon>Bacillota</taxon>
        <taxon>Clostridia</taxon>
        <taxon>Peptostreptococcales</taxon>
        <taxon>Anaerovoracaceae</taxon>
        <taxon>Mogibacterium</taxon>
    </lineage>
</organism>
<dbReference type="SUPFAM" id="SSF51905">
    <property type="entry name" value="FAD/NAD(P)-binding domain"/>
    <property type="match status" value="1"/>
</dbReference>
<sequence>MAHSTQKRYANTRNITAKAPASVCDILIIGGGPAGMAAATSAKLSHPDSEIVILEKNEILGRKLRATGNGRCNITNTCADGYEEVIAFLFSLGIATKSKERGFVYPVSESAPDVAELLELRLEQLGIKVYKGATVSAVSVVPYCDKQDRPLDGASFNSGISFKTVFTIASIDNDYRMESQALVIAAGGKSAPVYGATGDGFLLARSFGHSVTRTVPSLTPVECGNSELTGLSGVRVRATAKLLKDGEQLYEENGEVQFTKYGLSGICIFNLSRMMRFGKGEGFDNFDISLDVTDGFNLSEWLTAAAKRAVVNRETVDARNSQRSAIEANSAVCENSSYNKLVEVFMTVYKEGLAVEIIRQAGLDYTSNASILTDADVRDKIIRSASDLRFKPTGLKGWKEAQCTSGGVDMHEIDDESFESKLLPKLYIVGETLDYDGFCGGYNLNHAFLSGKRAGEAAAREI</sequence>
<evidence type="ECO:0000256" key="2">
    <source>
        <dbReference type="ARBA" id="ARBA00022630"/>
    </source>
</evidence>
<accession>A0A7Y8VRZ5</accession>
<protein>
    <submittedName>
        <fullName evidence="6">NAD(P)/FAD-dependent oxidoreductase</fullName>
    </submittedName>
</protein>
<evidence type="ECO:0000259" key="4">
    <source>
        <dbReference type="Pfam" id="PF03486"/>
    </source>
</evidence>
<keyword evidence="7" id="KW-1185">Reference proteome</keyword>
<dbReference type="PRINTS" id="PR00411">
    <property type="entry name" value="PNDRDTASEI"/>
</dbReference>
<evidence type="ECO:0000256" key="3">
    <source>
        <dbReference type="ARBA" id="ARBA00022827"/>
    </source>
</evidence>
<dbReference type="Gene3D" id="1.10.8.260">
    <property type="entry name" value="HI0933 insert domain-like"/>
    <property type="match status" value="1"/>
</dbReference>
<dbReference type="EMBL" id="JABXYR010000001">
    <property type="protein sequence ID" value="NWO23337.1"/>
    <property type="molecule type" value="Genomic_DNA"/>
</dbReference>
<dbReference type="Gene3D" id="2.40.30.10">
    <property type="entry name" value="Translation factors"/>
    <property type="match status" value="1"/>
</dbReference>
<feature type="domain" description="RsdA/BaiN/AoA(So)-like Rossmann fold-like" evidence="4">
    <location>
        <begin position="83"/>
        <end position="456"/>
    </location>
</feature>
<feature type="domain" description="RsdA/BaiN/AoA(So)-like Rossmann fold-like" evidence="4">
    <location>
        <begin position="25"/>
        <end position="78"/>
    </location>
</feature>
<gene>
    <name evidence="6" type="ORF">HW270_04475</name>
</gene>
<dbReference type="InterPro" id="IPR055178">
    <property type="entry name" value="RsdA/BaiN/AoA(So)-like_dom"/>
</dbReference>
<evidence type="ECO:0000256" key="1">
    <source>
        <dbReference type="ARBA" id="ARBA00001974"/>
    </source>
</evidence>
<evidence type="ECO:0000313" key="6">
    <source>
        <dbReference type="EMBL" id="NWO23337.1"/>
    </source>
</evidence>